<evidence type="ECO:0000313" key="2">
    <source>
        <dbReference type="Proteomes" id="UP000683360"/>
    </source>
</evidence>
<dbReference type="AlphaFoldDB" id="A0A8S3TZY0"/>
<proteinExistence type="predicted"/>
<reference evidence="1" key="1">
    <citation type="submission" date="2021-03" db="EMBL/GenBank/DDBJ databases">
        <authorList>
            <person name="Bekaert M."/>
        </authorList>
    </citation>
    <scope>NUCLEOTIDE SEQUENCE</scope>
</reference>
<accession>A0A8S3TZY0</accession>
<dbReference type="EMBL" id="CAJPWZ010002458">
    <property type="protein sequence ID" value="CAG2238599.1"/>
    <property type="molecule type" value="Genomic_DNA"/>
</dbReference>
<name>A0A8S3TZY0_MYTED</name>
<comment type="caution">
    <text evidence="1">The sequence shown here is derived from an EMBL/GenBank/DDBJ whole genome shotgun (WGS) entry which is preliminary data.</text>
</comment>
<gene>
    <name evidence="1" type="ORF">MEDL_51002</name>
</gene>
<organism evidence="1 2">
    <name type="scientific">Mytilus edulis</name>
    <name type="common">Blue mussel</name>
    <dbReference type="NCBI Taxonomy" id="6550"/>
    <lineage>
        <taxon>Eukaryota</taxon>
        <taxon>Metazoa</taxon>
        <taxon>Spiralia</taxon>
        <taxon>Lophotrochozoa</taxon>
        <taxon>Mollusca</taxon>
        <taxon>Bivalvia</taxon>
        <taxon>Autobranchia</taxon>
        <taxon>Pteriomorphia</taxon>
        <taxon>Mytilida</taxon>
        <taxon>Mytiloidea</taxon>
        <taxon>Mytilidae</taxon>
        <taxon>Mytilinae</taxon>
        <taxon>Mytilus</taxon>
    </lineage>
</organism>
<keyword evidence="2" id="KW-1185">Reference proteome</keyword>
<dbReference type="Proteomes" id="UP000683360">
    <property type="component" value="Unassembled WGS sequence"/>
</dbReference>
<evidence type="ECO:0000313" key="1">
    <source>
        <dbReference type="EMBL" id="CAG2238599.1"/>
    </source>
</evidence>
<sequence length="211" mass="24670">MENVSRVEKRGGKENIGILCRDVKCKQSRKEEGKKTLVYYLEMENVSRVEKRRERNIEMGKCNQSRKEEGKKTSVYYVEMGKCKQSRKEEGKKTSKRGGKKTCIIRDGKCNRVERRRKENISMLSRGKENVSRVEKRRERNIGKIIVGGKLLCRDVKCNRPEGKKTSIILCRDGKKMENVSKGGKENIVYYRKSKLEGKKTSVYYVGWKMR</sequence>
<protein>
    <submittedName>
        <fullName evidence="1">Uncharacterized protein</fullName>
    </submittedName>
</protein>